<evidence type="ECO:0000256" key="1">
    <source>
        <dbReference type="SAM" id="MobiDB-lite"/>
    </source>
</evidence>
<proteinExistence type="predicted"/>
<sequence length="78" mass="8626">MIQTAQSRLRSPRARMSPWTTSPPQGLLADSSEVEAENDCLGDMNFFPCPQSPFLEPMFQCGGKLTLDAVKIDCSFLD</sequence>
<organism evidence="2">
    <name type="scientific">Anguilla anguilla</name>
    <name type="common">European freshwater eel</name>
    <name type="synonym">Muraena anguilla</name>
    <dbReference type="NCBI Taxonomy" id="7936"/>
    <lineage>
        <taxon>Eukaryota</taxon>
        <taxon>Metazoa</taxon>
        <taxon>Chordata</taxon>
        <taxon>Craniata</taxon>
        <taxon>Vertebrata</taxon>
        <taxon>Euteleostomi</taxon>
        <taxon>Actinopterygii</taxon>
        <taxon>Neopterygii</taxon>
        <taxon>Teleostei</taxon>
        <taxon>Anguilliformes</taxon>
        <taxon>Anguillidae</taxon>
        <taxon>Anguilla</taxon>
    </lineage>
</organism>
<reference evidence="2" key="1">
    <citation type="submission" date="2014-11" db="EMBL/GenBank/DDBJ databases">
        <authorList>
            <person name="Amaro Gonzalez C."/>
        </authorList>
    </citation>
    <scope>NUCLEOTIDE SEQUENCE</scope>
</reference>
<feature type="region of interest" description="Disordered" evidence="1">
    <location>
        <begin position="1"/>
        <end position="34"/>
    </location>
</feature>
<dbReference type="AlphaFoldDB" id="A0A0E9WCR6"/>
<evidence type="ECO:0000313" key="2">
    <source>
        <dbReference type="EMBL" id="JAH87340.1"/>
    </source>
</evidence>
<reference evidence="2" key="2">
    <citation type="journal article" date="2015" name="Fish Shellfish Immunol.">
        <title>Early steps in the European eel (Anguilla anguilla)-Vibrio vulnificus interaction in the gills: Role of the RtxA13 toxin.</title>
        <authorList>
            <person name="Callol A."/>
            <person name="Pajuelo D."/>
            <person name="Ebbesson L."/>
            <person name="Teles M."/>
            <person name="MacKenzie S."/>
            <person name="Amaro C."/>
        </authorList>
    </citation>
    <scope>NUCLEOTIDE SEQUENCE</scope>
</reference>
<dbReference type="EMBL" id="GBXM01021237">
    <property type="protein sequence ID" value="JAH87340.1"/>
    <property type="molecule type" value="Transcribed_RNA"/>
</dbReference>
<name>A0A0E9WCR6_ANGAN</name>
<protein>
    <submittedName>
        <fullName evidence="2">Uncharacterized protein</fullName>
    </submittedName>
</protein>
<accession>A0A0E9WCR6</accession>